<organism evidence="2 3">
    <name type="scientific">Bradyrhizobium pachyrhizi</name>
    <dbReference type="NCBI Taxonomy" id="280333"/>
    <lineage>
        <taxon>Bacteria</taxon>
        <taxon>Pseudomonadati</taxon>
        <taxon>Pseudomonadota</taxon>
        <taxon>Alphaproteobacteria</taxon>
        <taxon>Hyphomicrobiales</taxon>
        <taxon>Nitrobacteraceae</taxon>
        <taxon>Bradyrhizobium</taxon>
    </lineage>
</organism>
<dbReference type="Pfam" id="PF00069">
    <property type="entry name" value="Pkinase"/>
    <property type="match status" value="1"/>
</dbReference>
<dbReference type="PANTHER" id="PTHR44329">
    <property type="entry name" value="SERINE/THREONINE-PROTEIN KINASE TNNI3K-RELATED"/>
    <property type="match status" value="1"/>
</dbReference>
<evidence type="ECO:0000313" key="2">
    <source>
        <dbReference type="EMBL" id="MVT70023.1"/>
    </source>
</evidence>
<gene>
    <name evidence="2" type="ORF">GPL21_33610</name>
</gene>
<dbReference type="Gene3D" id="1.10.510.10">
    <property type="entry name" value="Transferase(Phosphotransferase) domain 1"/>
    <property type="match status" value="1"/>
</dbReference>
<dbReference type="GO" id="GO:0004674">
    <property type="term" value="F:protein serine/threonine kinase activity"/>
    <property type="evidence" value="ECO:0007669"/>
    <property type="project" value="TreeGrafter"/>
</dbReference>
<dbReference type="InterPro" id="IPR011009">
    <property type="entry name" value="Kinase-like_dom_sf"/>
</dbReference>
<evidence type="ECO:0000259" key="1">
    <source>
        <dbReference type="PROSITE" id="PS50011"/>
    </source>
</evidence>
<name>A0A844SSF3_9BRAD</name>
<dbReference type="PANTHER" id="PTHR44329:SF260">
    <property type="entry name" value="PROTEIN KINASE DOMAIN-CONTAINING PROTEIN"/>
    <property type="match status" value="1"/>
</dbReference>
<dbReference type="AlphaFoldDB" id="A0A844SSF3"/>
<accession>A0A844SSF3</accession>
<protein>
    <submittedName>
        <fullName evidence="2">Protein kinase</fullName>
    </submittedName>
</protein>
<sequence>MLIANRYEPTGNASWGGSGEVNECLDRNLGRKVMLKRVLRPSDYARLLDEQKALIRLRSKHVVQLLDVVSFRWNETDITCLVLEHIDGSNLEQLTLAPGPDYQKLLWQIARGLADIHAAGVIHRDVKPENIMRDAHGIVKIVDFGLAREIGKDDKTRSISGTRGFMAPELFGTSTISFTKAVDTYAFGRTALALLGRRPPSSHVPIPSGTVRAQFPALNSTTADIIEACLDFTATARPAMSSVAHSLAQELLRGRHRAQLIQAGTVHELNSTKPTLNITSSAGKITIQYDGVRFFVSRVSGNVFINNQRISTGMAMHSACVITFGNSSEARAFLPFDVSNPEIEL</sequence>
<reference evidence="2 3" key="1">
    <citation type="submission" date="2019-12" db="EMBL/GenBank/DDBJ databases">
        <title>Draft genome sequences Bradyrhizobium cajani AMBPC1010, Bradyrhizobium pachyrhizi AMBPC1040 and Bradyrhizobium yuanmingense ALSPC3051, three plant growth promoting strains isolated from nodules of Cajanus cajan L. in Dominican Republic.</title>
        <authorList>
            <person name="Flores-Felix J.D."/>
            <person name="Araujo J."/>
            <person name="Diaz-Alcantara C."/>
            <person name="Gonzalez-Andres F."/>
            <person name="Velazquez E."/>
        </authorList>
    </citation>
    <scope>NUCLEOTIDE SEQUENCE [LARGE SCALE GENOMIC DNA]</scope>
    <source>
        <strain evidence="2 3">1040</strain>
    </source>
</reference>
<dbReference type="RefSeq" id="WP_157348115.1">
    <property type="nucleotide sequence ID" value="NZ_WQNF01000037.1"/>
</dbReference>
<dbReference type="CDD" id="cd14014">
    <property type="entry name" value="STKc_PknB_like"/>
    <property type="match status" value="1"/>
</dbReference>
<dbReference type="SMART" id="SM00220">
    <property type="entry name" value="S_TKc"/>
    <property type="match status" value="1"/>
</dbReference>
<dbReference type="GO" id="GO:0005524">
    <property type="term" value="F:ATP binding"/>
    <property type="evidence" value="ECO:0007669"/>
    <property type="project" value="InterPro"/>
</dbReference>
<comment type="caution">
    <text evidence="2">The sequence shown here is derived from an EMBL/GenBank/DDBJ whole genome shotgun (WGS) entry which is preliminary data.</text>
</comment>
<dbReference type="Proteomes" id="UP000436468">
    <property type="component" value="Unassembled WGS sequence"/>
</dbReference>
<feature type="domain" description="Protein kinase" evidence="1">
    <location>
        <begin position="7"/>
        <end position="252"/>
    </location>
</feature>
<dbReference type="PROSITE" id="PS50011">
    <property type="entry name" value="PROTEIN_KINASE_DOM"/>
    <property type="match status" value="1"/>
</dbReference>
<keyword evidence="2" id="KW-0808">Transferase</keyword>
<dbReference type="InterPro" id="IPR051681">
    <property type="entry name" value="Ser/Thr_Kinases-Pseudokinases"/>
</dbReference>
<dbReference type="EMBL" id="WQNF01000037">
    <property type="protein sequence ID" value="MVT70023.1"/>
    <property type="molecule type" value="Genomic_DNA"/>
</dbReference>
<evidence type="ECO:0000313" key="3">
    <source>
        <dbReference type="Proteomes" id="UP000436468"/>
    </source>
</evidence>
<keyword evidence="3" id="KW-1185">Reference proteome</keyword>
<proteinExistence type="predicted"/>
<keyword evidence="2" id="KW-0418">Kinase</keyword>
<dbReference type="InterPro" id="IPR000719">
    <property type="entry name" value="Prot_kinase_dom"/>
</dbReference>
<dbReference type="SUPFAM" id="SSF56112">
    <property type="entry name" value="Protein kinase-like (PK-like)"/>
    <property type="match status" value="1"/>
</dbReference>